<dbReference type="InterPro" id="IPR000639">
    <property type="entry name" value="Epox_hydrolase-like"/>
</dbReference>
<dbReference type="GO" id="GO:0016020">
    <property type="term" value="C:membrane"/>
    <property type="evidence" value="ECO:0007669"/>
    <property type="project" value="TreeGrafter"/>
</dbReference>
<proteinExistence type="predicted"/>
<accession>A0A1R3W8B3</accession>
<dbReference type="Proteomes" id="UP000186997">
    <property type="component" value="Unassembled WGS sequence"/>
</dbReference>
<dbReference type="InterPro" id="IPR000073">
    <property type="entry name" value="AB_hydrolase_1"/>
</dbReference>
<dbReference type="SUPFAM" id="SSF53474">
    <property type="entry name" value="alpha/beta-Hydrolases"/>
    <property type="match status" value="1"/>
</dbReference>
<keyword evidence="1" id="KW-1133">Transmembrane helix</keyword>
<dbReference type="EMBL" id="FTPR01000001">
    <property type="protein sequence ID" value="SIT74238.1"/>
    <property type="molecule type" value="Genomic_DNA"/>
</dbReference>
<dbReference type="Pfam" id="PF00561">
    <property type="entry name" value="Abhydrolase_1"/>
    <property type="match status" value="1"/>
</dbReference>
<feature type="transmembrane region" description="Helical" evidence="1">
    <location>
        <begin position="7"/>
        <end position="26"/>
    </location>
</feature>
<keyword evidence="1" id="KW-0812">Transmembrane</keyword>
<sequence length="311" mass="34639">MRHLKRGSAVVVALIAGALIISEFWVERTARLMLAGLNWSAGLEQKSVTTSVGDIAYLEGGEGEAIVFLHGIFALKEHWIDMSRQVSGDYRVILLDLPGFGENRRLDPVEYSYTRQTENVLETLDQIGVERFHIAANSMGAQIAGQLATSFPDRVLSVAFVGSPVGVTSPESSDMELAIAAGQLPLLVGTREEYDIRMDWLFPDEPFIPRPVARYWRDNEVSNAAHNHQIWNSVAAYDGLQVEDLARNIRQPSLVIWCEEDRIFHVTGSTVLTEALQNPTLQVLNECGHLPMLDRPQESGRILLDFLSQTN</sequence>
<evidence type="ECO:0000313" key="3">
    <source>
        <dbReference type="EMBL" id="SIT74238.1"/>
    </source>
</evidence>
<keyword evidence="1" id="KW-0472">Membrane</keyword>
<dbReference type="RefSeq" id="WP_131824971.1">
    <property type="nucleotide sequence ID" value="NZ_FTPR01000001.1"/>
</dbReference>
<reference evidence="4" key="1">
    <citation type="submission" date="2017-01" db="EMBL/GenBank/DDBJ databases">
        <authorList>
            <person name="Varghese N."/>
            <person name="Submissions S."/>
        </authorList>
    </citation>
    <scope>NUCLEOTIDE SEQUENCE [LARGE SCALE GENOMIC DNA]</scope>
    <source>
        <strain evidence="4">DSM 29591</strain>
    </source>
</reference>
<evidence type="ECO:0000259" key="2">
    <source>
        <dbReference type="Pfam" id="PF00561"/>
    </source>
</evidence>
<dbReference type="GO" id="GO:0047372">
    <property type="term" value="F:monoacylglycerol lipase activity"/>
    <property type="evidence" value="ECO:0007669"/>
    <property type="project" value="TreeGrafter"/>
</dbReference>
<dbReference type="PRINTS" id="PR00111">
    <property type="entry name" value="ABHYDROLASE"/>
</dbReference>
<gene>
    <name evidence="3" type="ORF">SAMN05421665_0020</name>
</gene>
<name>A0A1R3W8B3_9RHOB</name>
<dbReference type="PANTHER" id="PTHR43798:SF5">
    <property type="entry name" value="MONOACYLGLYCEROL LIPASE ABHD6"/>
    <property type="match status" value="1"/>
</dbReference>
<evidence type="ECO:0000256" key="1">
    <source>
        <dbReference type="SAM" id="Phobius"/>
    </source>
</evidence>
<dbReference type="PANTHER" id="PTHR43798">
    <property type="entry name" value="MONOACYLGLYCEROL LIPASE"/>
    <property type="match status" value="1"/>
</dbReference>
<dbReference type="InterPro" id="IPR029058">
    <property type="entry name" value="AB_hydrolase_fold"/>
</dbReference>
<feature type="domain" description="AB hydrolase-1" evidence="2">
    <location>
        <begin position="65"/>
        <end position="296"/>
    </location>
</feature>
<dbReference type="AlphaFoldDB" id="A0A1R3W8B3"/>
<dbReference type="PRINTS" id="PR00412">
    <property type="entry name" value="EPOXHYDRLASE"/>
</dbReference>
<dbReference type="STRING" id="287098.SAMN05421665_0020"/>
<protein>
    <submittedName>
        <fullName evidence="3">Pimeloyl-ACP methyl ester carboxylesterase</fullName>
    </submittedName>
</protein>
<dbReference type="OrthoDB" id="9804723at2"/>
<keyword evidence="4" id="KW-1185">Reference proteome</keyword>
<dbReference type="Gene3D" id="3.40.50.1820">
    <property type="entry name" value="alpha/beta hydrolase"/>
    <property type="match status" value="1"/>
</dbReference>
<dbReference type="InterPro" id="IPR050266">
    <property type="entry name" value="AB_hydrolase_sf"/>
</dbReference>
<evidence type="ECO:0000313" key="4">
    <source>
        <dbReference type="Proteomes" id="UP000186997"/>
    </source>
</evidence>
<organism evidence="3 4">
    <name type="scientific">Yoonia rosea</name>
    <dbReference type="NCBI Taxonomy" id="287098"/>
    <lineage>
        <taxon>Bacteria</taxon>
        <taxon>Pseudomonadati</taxon>
        <taxon>Pseudomonadota</taxon>
        <taxon>Alphaproteobacteria</taxon>
        <taxon>Rhodobacterales</taxon>
        <taxon>Paracoccaceae</taxon>
        <taxon>Yoonia</taxon>
    </lineage>
</organism>
<dbReference type="GO" id="GO:0046464">
    <property type="term" value="P:acylglycerol catabolic process"/>
    <property type="evidence" value="ECO:0007669"/>
    <property type="project" value="TreeGrafter"/>
</dbReference>